<dbReference type="Proteomes" id="UP000463224">
    <property type="component" value="Unassembled WGS sequence"/>
</dbReference>
<dbReference type="PANTHER" id="PTHR35841:SF1">
    <property type="entry name" value="PHOSPHONATES-BINDING PERIPLASMIC PROTEIN"/>
    <property type="match status" value="1"/>
</dbReference>
<feature type="signal peptide" evidence="1">
    <location>
        <begin position="1"/>
        <end position="26"/>
    </location>
</feature>
<keyword evidence="3" id="KW-1185">Reference proteome</keyword>
<sequence length="310" mass="32592">MAMKRTTLAGLAVVATVALGQLPAQAGWKDEVGTLRIGMLARPGAGAAVPGASAIERAFSQALGIPVDIFVARDFAALIDAQASARVHYAVYSALAYALAWRRCGCVEPLVAPISRDGATGIRSLLVVAPGVEKQGAPPRIAFVSGNLASDFLPRLSPKTEAGKDVSAREKRVAVETAADAERRFADGEVDGLFGWAYERVGGATGGTVDRLVEAGLDADDFDIAWTSAPIRYGPHAIRADVPGELKQAITRFLAGLKLQQPDVYDLLEEERQGGYLRVSHSDYESVLRLTELFAPSRPGAPSSGALAGP</sequence>
<organism evidence="2 3">
    <name type="scientific">Nitratireductor arenosus</name>
    <dbReference type="NCBI Taxonomy" id="2682096"/>
    <lineage>
        <taxon>Bacteria</taxon>
        <taxon>Pseudomonadati</taxon>
        <taxon>Pseudomonadota</taxon>
        <taxon>Alphaproteobacteria</taxon>
        <taxon>Hyphomicrobiales</taxon>
        <taxon>Phyllobacteriaceae</taxon>
        <taxon>Nitratireductor</taxon>
    </lineage>
</organism>
<dbReference type="PANTHER" id="PTHR35841">
    <property type="entry name" value="PHOSPHONATES-BINDING PERIPLASMIC PROTEIN"/>
    <property type="match status" value="1"/>
</dbReference>
<evidence type="ECO:0000256" key="1">
    <source>
        <dbReference type="SAM" id="SignalP"/>
    </source>
</evidence>
<dbReference type="Pfam" id="PF12974">
    <property type="entry name" value="Phosphonate-bd"/>
    <property type="match status" value="1"/>
</dbReference>
<evidence type="ECO:0000313" key="3">
    <source>
        <dbReference type="Proteomes" id="UP000463224"/>
    </source>
</evidence>
<dbReference type="SUPFAM" id="SSF53850">
    <property type="entry name" value="Periplasmic binding protein-like II"/>
    <property type="match status" value="1"/>
</dbReference>
<feature type="chain" id="PRO_5032678550" evidence="1">
    <location>
        <begin position="27"/>
        <end position="310"/>
    </location>
</feature>
<gene>
    <name evidence="2" type="ORF">GN330_13415</name>
</gene>
<evidence type="ECO:0000313" key="2">
    <source>
        <dbReference type="EMBL" id="MVA98244.1"/>
    </source>
</evidence>
<dbReference type="AlphaFoldDB" id="A0A844QI12"/>
<proteinExistence type="predicted"/>
<name>A0A844QI12_9HYPH</name>
<protein>
    <submittedName>
        <fullName evidence="2">PhnD/SsuA/transferrin family substrate-binding protein</fullName>
    </submittedName>
</protein>
<accession>A0A844QI12</accession>
<reference evidence="2 3" key="1">
    <citation type="submission" date="2019-12" db="EMBL/GenBank/DDBJ databases">
        <title>Nitratireductor arenosus sp. nov., Isolated from sea sand, Jeju island, South Korea.</title>
        <authorList>
            <person name="Kim W."/>
        </authorList>
    </citation>
    <scope>NUCLEOTIDE SEQUENCE [LARGE SCALE GENOMIC DNA]</scope>
    <source>
        <strain evidence="2 3">CAU 1489</strain>
    </source>
</reference>
<keyword evidence="1" id="KW-0732">Signal</keyword>
<dbReference type="EMBL" id="WPHG01000003">
    <property type="protein sequence ID" value="MVA98244.1"/>
    <property type="molecule type" value="Genomic_DNA"/>
</dbReference>
<dbReference type="Gene3D" id="3.40.190.10">
    <property type="entry name" value="Periplasmic binding protein-like II"/>
    <property type="match status" value="2"/>
</dbReference>
<comment type="caution">
    <text evidence="2">The sequence shown here is derived from an EMBL/GenBank/DDBJ whole genome shotgun (WGS) entry which is preliminary data.</text>
</comment>